<feature type="region of interest" description="Disordered" evidence="7">
    <location>
        <begin position="1"/>
        <end position="161"/>
    </location>
</feature>
<feature type="region of interest" description="Disordered" evidence="7">
    <location>
        <begin position="194"/>
        <end position="330"/>
    </location>
</feature>
<dbReference type="AlphaFoldDB" id="A0AA39WJY8"/>
<comment type="cofactor">
    <cofactor evidence="1">
        <name>Mn(2+)</name>
        <dbReference type="ChEBI" id="CHEBI:29035"/>
    </cofactor>
</comment>
<evidence type="ECO:0000256" key="5">
    <source>
        <dbReference type="ARBA" id="ARBA00022723"/>
    </source>
</evidence>
<dbReference type="GO" id="GO:0003729">
    <property type="term" value="F:mRNA binding"/>
    <property type="evidence" value="ECO:0007669"/>
    <property type="project" value="TreeGrafter"/>
</dbReference>
<dbReference type="InterPro" id="IPR043519">
    <property type="entry name" value="NT_sf"/>
</dbReference>
<accession>A0AA39WJY8</accession>
<keyword evidence="11" id="KW-1185">Reference proteome</keyword>
<evidence type="ECO:0000313" key="11">
    <source>
        <dbReference type="Proteomes" id="UP001175000"/>
    </source>
</evidence>
<dbReference type="CDD" id="cd05402">
    <property type="entry name" value="NT_PAP_TUTase"/>
    <property type="match status" value="1"/>
</dbReference>
<evidence type="ECO:0000256" key="6">
    <source>
        <dbReference type="ARBA" id="ARBA00022842"/>
    </source>
</evidence>
<evidence type="ECO:0000259" key="8">
    <source>
        <dbReference type="Pfam" id="PF03828"/>
    </source>
</evidence>
<dbReference type="EMBL" id="JAULSU010000005">
    <property type="protein sequence ID" value="KAK0616795.1"/>
    <property type="molecule type" value="Genomic_DNA"/>
</dbReference>
<reference evidence="10" key="1">
    <citation type="submission" date="2023-06" db="EMBL/GenBank/DDBJ databases">
        <title>Genome-scale phylogeny and comparative genomics of the fungal order Sordariales.</title>
        <authorList>
            <consortium name="Lawrence Berkeley National Laboratory"/>
            <person name="Hensen N."/>
            <person name="Bonometti L."/>
            <person name="Westerberg I."/>
            <person name="Brannstrom I.O."/>
            <person name="Guillou S."/>
            <person name="Cros-Aarteil S."/>
            <person name="Calhoun S."/>
            <person name="Haridas S."/>
            <person name="Kuo A."/>
            <person name="Mondo S."/>
            <person name="Pangilinan J."/>
            <person name="Riley R."/>
            <person name="Labutti K."/>
            <person name="Andreopoulos B."/>
            <person name="Lipzen A."/>
            <person name="Chen C."/>
            <person name="Yanf M."/>
            <person name="Daum C."/>
            <person name="Ng V."/>
            <person name="Clum A."/>
            <person name="Steindorff A."/>
            <person name="Ohm R."/>
            <person name="Martin F."/>
            <person name="Silar P."/>
            <person name="Natvig D."/>
            <person name="Lalanne C."/>
            <person name="Gautier V."/>
            <person name="Ament-Velasquez S.L."/>
            <person name="Kruys A."/>
            <person name="Hutchinson M.I."/>
            <person name="Powell A.J."/>
            <person name="Barry K."/>
            <person name="Miller A.N."/>
            <person name="Grigoriev I.V."/>
            <person name="Debuchy R."/>
            <person name="Gladieux P."/>
            <person name="Thoren M.H."/>
            <person name="Johannesson H."/>
        </authorList>
    </citation>
    <scope>NUCLEOTIDE SEQUENCE</scope>
    <source>
        <strain evidence="10">CBS 606.72</strain>
    </source>
</reference>
<gene>
    <name evidence="10" type="ORF">B0T14DRAFT_483200</name>
</gene>
<evidence type="ECO:0000256" key="7">
    <source>
        <dbReference type="SAM" id="MobiDB-lite"/>
    </source>
</evidence>
<feature type="compositionally biased region" description="Basic and acidic residues" evidence="7">
    <location>
        <begin position="117"/>
        <end position="133"/>
    </location>
</feature>
<dbReference type="EC" id="2.7.7.19" evidence="3"/>
<keyword evidence="5" id="KW-0479">Metal-binding</keyword>
<dbReference type="GO" id="GO:0043634">
    <property type="term" value="P:polyadenylation-dependent ncRNA catabolic process"/>
    <property type="evidence" value="ECO:0007669"/>
    <property type="project" value="TreeGrafter"/>
</dbReference>
<comment type="caution">
    <text evidence="10">The sequence shown here is derived from an EMBL/GenBank/DDBJ whole genome shotgun (WGS) entry which is preliminary data.</text>
</comment>
<keyword evidence="6" id="KW-0460">Magnesium</keyword>
<evidence type="ECO:0000256" key="2">
    <source>
        <dbReference type="ARBA" id="ARBA00008593"/>
    </source>
</evidence>
<feature type="compositionally biased region" description="Basic and acidic residues" evidence="7">
    <location>
        <begin position="377"/>
        <end position="389"/>
    </location>
</feature>
<feature type="domain" description="PAP-associated" evidence="8">
    <location>
        <begin position="635"/>
        <end position="692"/>
    </location>
</feature>
<keyword evidence="4" id="KW-0808">Transferase</keyword>
<evidence type="ECO:0000256" key="3">
    <source>
        <dbReference type="ARBA" id="ARBA00012388"/>
    </source>
</evidence>
<dbReference type="SUPFAM" id="SSF81631">
    <property type="entry name" value="PAP/OAS1 substrate-binding domain"/>
    <property type="match status" value="1"/>
</dbReference>
<name>A0AA39WJY8_9PEZI</name>
<feature type="compositionally biased region" description="Polar residues" evidence="7">
    <location>
        <begin position="274"/>
        <end position="284"/>
    </location>
</feature>
<dbReference type="PANTHER" id="PTHR23092:SF15">
    <property type="entry name" value="INACTIVE NON-CANONICAL POLY(A) RNA POLYMERASE PROTEIN TRF4-2-RELATED"/>
    <property type="match status" value="1"/>
</dbReference>
<feature type="region of interest" description="Disordered" evidence="7">
    <location>
        <begin position="375"/>
        <end position="403"/>
    </location>
</feature>
<dbReference type="PANTHER" id="PTHR23092">
    <property type="entry name" value="POLY(A) RNA POLYMERASE"/>
    <property type="match status" value="1"/>
</dbReference>
<evidence type="ECO:0000256" key="1">
    <source>
        <dbReference type="ARBA" id="ARBA00001936"/>
    </source>
</evidence>
<dbReference type="GO" id="GO:0031123">
    <property type="term" value="P:RNA 3'-end processing"/>
    <property type="evidence" value="ECO:0007669"/>
    <property type="project" value="TreeGrafter"/>
</dbReference>
<feature type="domain" description="Poly(A) RNA polymerase mitochondrial-like central palm" evidence="9">
    <location>
        <begin position="434"/>
        <end position="575"/>
    </location>
</feature>
<dbReference type="SUPFAM" id="SSF81301">
    <property type="entry name" value="Nucleotidyltransferase"/>
    <property type="match status" value="1"/>
</dbReference>
<dbReference type="GO" id="GO:1990817">
    <property type="term" value="F:poly(A) RNA polymerase activity"/>
    <property type="evidence" value="ECO:0007669"/>
    <property type="project" value="UniProtKB-EC"/>
</dbReference>
<organism evidence="10 11">
    <name type="scientific">Immersiella caudata</name>
    <dbReference type="NCBI Taxonomy" id="314043"/>
    <lineage>
        <taxon>Eukaryota</taxon>
        <taxon>Fungi</taxon>
        <taxon>Dikarya</taxon>
        <taxon>Ascomycota</taxon>
        <taxon>Pezizomycotina</taxon>
        <taxon>Sordariomycetes</taxon>
        <taxon>Sordariomycetidae</taxon>
        <taxon>Sordariales</taxon>
        <taxon>Lasiosphaeriaceae</taxon>
        <taxon>Immersiella</taxon>
    </lineage>
</organism>
<dbReference type="GO" id="GO:0005730">
    <property type="term" value="C:nucleolus"/>
    <property type="evidence" value="ECO:0007669"/>
    <property type="project" value="TreeGrafter"/>
</dbReference>
<dbReference type="Gene3D" id="3.30.460.10">
    <property type="entry name" value="Beta Polymerase, domain 2"/>
    <property type="match status" value="1"/>
</dbReference>
<dbReference type="InterPro" id="IPR002058">
    <property type="entry name" value="PAP_assoc"/>
</dbReference>
<evidence type="ECO:0000259" key="9">
    <source>
        <dbReference type="Pfam" id="PF22600"/>
    </source>
</evidence>
<dbReference type="GO" id="GO:0010605">
    <property type="term" value="P:negative regulation of macromolecule metabolic process"/>
    <property type="evidence" value="ECO:0007669"/>
    <property type="project" value="UniProtKB-ARBA"/>
</dbReference>
<dbReference type="InterPro" id="IPR045862">
    <property type="entry name" value="Trf4-like"/>
</dbReference>
<feature type="compositionally biased region" description="Basic and acidic residues" evidence="7">
    <location>
        <begin position="14"/>
        <end position="27"/>
    </location>
</feature>
<dbReference type="InterPro" id="IPR054708">
    <property type="entry name" value="MTPAP-like_central"/>
</dbReference>
<dbReference type="Proteomes" id="UP001175000">
    <property type="component" value="Unassembled WGS sequence"/>
</dbReference>
<dbReference type="Pfam" id="PF03828">
    <property type="entry name" value="PAP_assoc"/>
    <property type="match status" value="1"/>
</dbReference>
<dbReference type="GO" id="GO:0031499">
    <property type="term" value="C:TRAMP complex"/>
    <property type="evidence" value="ECO:0007669"/>
    <property type="project" value="TreeGrafter"/>
</dbReference>
<dbReference type="Gene3D" id="1.10.1410.10">
    <property type="match status" value="1"/>
</dbReference>
<feature type="compositionally biased region" description="Basic and acidic residues" evidence="7">
    <location>
        <begin position="56"/>
        <end position="79"/>
    </location>
</feature>
<evidence type="ECO:0000313" key="10">
    <source>
        <dbReference type="EMBL" id="KAK0616795.1"/>
    </source>
</evidence>
<comment type="similarity">
    <text evidence="2">Belongs to the DNA polymerase type-B-like family.</text>
</comment>
<evidence type="ECO:0000256" key="4">
    <source>
        <dbReference type="ARBA" id="ARBA00022679"/>
    </source>
</evidence>
<dbReference type="Pfam" id="PF22600">
    <property type="entry name" value="MTPAP-like_central"/>
    <property type="match status" value="1"/>
</dbReference>
<feature type="compositionally biased region" description="Acidic residues" evidence="7">
    <location>
        <begin position="197"/>
        <end position="216"/>
    </location>
</feature>
<dbReference type="FunFam" id="3.30.460.10:FF:000006">
    <property type="entry name" value="non-canonical poly(A) RNA polymerase PAPD5"/>
    <property type="match status" value="1"/>
</dbReference>
<sequence>MAQEPRSSRRRDRARNGGRDNRNDRAPRSGLDSLPPRPPPQAPRDGYRPPSGRADPYPRDSDSRYNETRSRNNDYDRRYPPPPAQPHTDTYRPPQGDFTFRAEKPSGVRDLGADNYRPQDDRSSGNRRDQDARRHPRNSNANRGRDRPAQRGRGGFGGRAWRPFVPAERELLSAPHSIGPEVALYKEGGVTFRPVDELSDSEEAEMDISGDEDQEGSEPSKKRTRLARDQSVADGDSVPKWSNPDPYTAIPPGEAAPPNKKRDVVHLIRKARVASTTETKSSIPTEAADFIACDSSDESEDDGAFAHTNSTAQPRAPGIPGAPTGPRAAVDTRSQAEIYGAPPTISQGGAARSKALPVGAIDPDDHLSISLRHRKRTHDDELKAPDVKLGKPTPLPPGSKAVSILPSWAPKAREDCTPWMVTDHSDCKLGGVWLHKEIVDFYEYVRPRDFEERIRQQVVADLKQACRRYWKDAEVYCFGSFPTGLYLPTSDMDLVVLSDQVLNGYGPPRYTDRKSLYRFGDNLRRTNRVHENEIEFIVFARVPLVKFVESRTRLRIDVSFENPGGLQAVKTFNAWKEQYPAMPTLVTLIKHLLCMRGLNEPVNGGIGGFSVICLVVSMLQLMPEVQSRSMDPMHHLGDLLMNFLDLYGNRFEYKSVAISVNPPKYIPKNKVKTFPYKNRDRLSIIDPNNPENDISGGSSKFNSIQATFSELHKILCERVIEATQTSKQGFCILKDLLGGDYSSFRKQRAHLEKLSKDFKNRSR</sequence>
<protein>
    <recommendedName>
        <fullName evidence="3">polynucleotide adenylyltransferase</fullName>
        <ecNumber evidence="3">2.7.7.19</ecNumber>
    </recommendedName>
</protein>
<proteinExistence type="inferred from homology"/>
<dbReference type="GO" id="GO:0046872">
    <property type="term" value="F:metal ion binding"/>
    <property type="evidence" value="ECO:0007669"/>
    <property type="project" value="UniProtKB-KW"/>
</dbReference>